<feature type="transmembrane region" description="Helical" evidence="5">
    <location>
        <begin position="49"/>
        <end position="71"/>
    </location>
</feature>
<keyword evidence="8" id="KW-1185">Reference proteome</keyword>
<evidence type="ECO:0000256" key="1">
    <source>
        <dbReference type="ARBA" id="ARBA00004370"/>
    </source>
</evidence>
<feature type="transmembrane region" description="Helical" evidence="5">
    <location>
        <begin position="15"/>
        <end position="37"/>
    </location>
</feature>
<evidence type="ECO:0000256" key="5">
    <source>
        <dbReference type="SAM" id="Phobius"/>
    </source>
</evidence>
<dbReference type="PROSITE" id="PS50262">
    <property type="entry name" value="G_PROTEIN_RECEP_F1_2"/>
    <property type="match status" value="1"/>
</dbReference>
<keyword evidence="3 5" id="KW-1133">Transmembrane helix</keyword>
<dbReference type="Gene3D" id="1.20.1070.10">
    <property type="entry name" value="Rhodopsin 7-helix transmembrane proteins"/>
    <property type="match status" value="1"/>
</dbReference>
<dbReference type="GO" id="GO:0016020">
    <property type="term" value="C:membrane"/>
    <property type="evidence" value="ECO:0007669"/>
    <property type="project" value="UniProtKB-SubCell"/>
</dbReference>
<dbReference type="Proteomes" id="UP001176961">
    <property type="component" value="Unassembled WGS sequence"/>
</dbReference>
<gene>
    <name evidence="7" type="ORF">CYNAS_LOCUS15460</name>
</gene>
<reference evidence="7" key="1">
    <citation type="submission" date="2023-07" db="EMBL/GenBank/DDBJ databases">
        <authorList>
            <consortium name="CYATHOMIX"/>
        </authorList>
    </citation>
    <scope>NUCLEOTIDE SEQUENCE</scope>
    <source>
        <strain evidence="7">N/A</strain>
    </source>
</reference>
<evidence type="ECO:0000313" key="7">
    <source>
        <dbReference type="EMBL" id="CAJ0603477.1"/>
    </source>
</evidence>
<proteinExistence type="predicted"/>
<dbReference type="AlphaFoldDB" id="A0AA36H4A9"/>
<feature type="domain" description="G-protein coupled receptors family 1 profile" evidence="6">
    <location>
        <begin position="27"/>
        <end position="239"/>
    </location>
</feature>
<keyword evidence="4 5" id="KW-0472">Membrane</keyword>
<dbReference type="Pfam" id="PF10328">
    <property type="entry name" value="7TM_GPCR_Srx"/>
    <property type="match status" value="1"/>
</dbReference>
<evidence type="ECO:0000313" key="8">
    <source>
        <dbReference type="Proteomes" id="UP001176961"/>
    </source>
</evidence>
<dbReference type="InterPro" id="IPR019430">
    <property type="entry name" value="7TM_GPCR_serpentine_rcpt_Srx"/>
</dbReference>
<dbReference type="EMBL" id="CATQJL010000305">
    <property type="protein sequence ID" value="CAJ0603477.1"/>
    <property type="molecule type" value="Genomic_DNA"/>
</dbReference>
<name>A0AA36H4A9_CYLNA</name>
<evidence type="ECO:0000259" key="6">
    <source>
        <dbReference type="PROSITE" id="PS50262"/>
    </source>
</evidence>
<dbReference type="PANTHER" id="PTHR23017">
    <property type="entry name" value="SERPENTINE RECEPTOR, CLASS X"/>
    <property type="match status" value="1"/>
</dbReference>
<keyword evidence="2 5" id="KW-0812">Transmembrane</keyword>
<dbReference type="PANTHER" id="PTHR23017:SF3">
    <property type="entry name" value="G-PROTEIN COUPLED RECEPTORS FAMILY 1 PROFILE DOMAIN-CONTAINING PROTEIN"/>
    <property type="match status" value="1"/>
</dbReference>
<dbReference type="InterPro" id="IPR017452">
    <property type="entry name" value="GPCR_Rhodpsn_7TM"/>
</dbReference>
<sequence>MSSSLSSAENVADSVIVATMSTLGTFSNFLASITILCNPVRKNPFCTLCLSHTMASLGVSLAFFYVTSITLRQAELSTPLIEKIMGQFTMFFWNATVLSHLAISLNRVVAIASPFKAIQLFTRKRTMYMVLSIWCLAFCQTVPFFWRASCYIYYDRSKWKWRFSDGLCGKFFLHCERSKILILIITLISDVVALVKYIKYIKITSESTIFMNNEAQKKLRIEVKFFKQVFKLQYFSNFN</sequence>
<dbReference type="CDD" id="cd00637">
    <property type="entry name" value="7tm_classA_rhodopsin-like"/>
    <property type="match status" value="1"/>
</dbReference>
<accession>A0AA36H4A9</accession>
<evidence type="ECO:0000256" key="3">
    <source>
        <dbReference type="ARBA" id="ARBA00022989"/>
    </source>
</evidence>
<protein>
    <recommendedName>
        <fullName evidence="6">G-protein coupled receptors family 1 profile domain-containing protein</fullName>
    </recommendedName>
</protein>
<dbReference type="SUPFAM" id="SSF81321">
    <property type="entry name" value="Family A G protein-coupled receptor-like"/>
    <property type="match status" value="1"/>
</dbReference>
<comment type="subcellular location">
    <subcellularLocation>
        <location evidence="1">Membrane</location>
    </subcellularLocation>
</comment>
<comment type="caution">
    <text evidence="7">The sequence shown here is derived from an EMBL/GenBank/DDBJ whole genome shotgun (WGS) entry which is preliminary data.</text>
</comment>
<feature type="transmembrane region" description="Helical" evidence="5">
    <location>
        <begin position="127"/>
        <end position="154"/>
    </location>
</feature>
<feature type="transmembrane region" description="Helical" evidence="5">
    <location>
        <begin position="91"/>
        <end position="115"/>
    </location>
</feature>
<organism evidence="7 8">
    <name type="scientific">Cylicocyclus nassatus</name>
    <name type="common">Nematode worm</name>
    <dbReference type="NCBI Taxonomy" id="53992"/>
    <lineage>
        <taxon>Eukaryota</taxon>
        <taxon>Metazoa</taxon>
        <taxon>Ecdysozoa</taxon>
        <taxon>Nematoda</taxon>
        <taxon>Chromadorea</taxon>
        <taxon>Rhabditida</taxon>
        <taxon>Rhabditina</taxon>
        <taxon>Rhabditomorpha</taxon>
        <taxon>Strongyloidea</taxon>
        <taxon>Strongylidae</taxon>
        <taxon>Cylicocyclus</taxon>
    </lineage>
</organism>
<evidence type="ECO:0000256" key="2">
    <source>
        <dbReference type="ARBA" id="ARBA00022692"/>
    </source>
</evidence>
<feature type="transmembrane region" description="Helical" evidence="5">
    <location>
        <begin position="180"/>
        <end position="198"/>
    </location>
</feature>
<evidence type="ECO:0000256" key="4">
    <source>
        <dbReference type="ARBA" id="ARBA00023136"/>
    </source>
</evidence>